<dbReference type="Proteomes" id="UP000604737">
    <property type="component" value="Unassembled WGS sequence"/>
</dbReference>
<keyword evidence="3" id="KW-1185">Reference proteome</keyword>
<dbReference type="EMBL" id="BMYO01000002">
    <property type="protein sequence ID" value="GHD58757.1"/>
    <property type="molecule type" value="Genomic_DNA"/>
</dbReference>
<evidence type="ECO:0000313" key="2">
    <source>
        <dbReference type="EMBL" id="GHD58757.1"/>
    </source>
</evidence>
<name>A0ABQ3GWN0_9NEIS</name>
<organism evidence="2 3">
    <name type="scientific">Jeongeupia chitinilytica</name>
    <dbReference type="NCBI Taxonomy" id="1041641"/>
    <lineage>
        <taxon>Bacteria</taxon>
        <taxon>Pseudomonadati</taxon>
        <taxon>Pseudomonadota</taxon>
        <taxon>Betaproteobacteria</taxon>
        <taxon>Neisseriales</taxon>
        <taxon>Chitinibacteraceae</taxon>
        <taxon>Jeongeupia</taxon>
    </lineage>
</organism>
<dbReference type="InterPro" id="IPR032314">
    <property type="entry name" value="DUF4845"/>
</dbReference>
<gene>
    <name evidence="2" type="ORF">GCM10007350_09100</name>
</gene>
<accession>A0ABQ3GWN0</accession>
<dbReference type="Pfam" id="PF16137">
    <property type="entry name" value="DUF4845"/>
    <property type="match status" value="1"/>
</dbReference>
<proteinExistence type="predicted"/>
<dbReference type="RefSeq" id="WP_189458975.1">
    <property type="nucleotide sequence ID" value="NZ_BMYO01000002.1"/>
</dbReference>
<evidence type="ECO:0000313" key="3">
    <source>
        <dbReference type="Proteomes" id="UP000604737"/>
    </source>
</evidence>
<keyword evidence="1" id="KW-0472">Membrane</keyword>
<keyword evidence="1" id="KW-0812">Transmembrane</keyword>
<evidence type="ECO:0008006" key="4">
    <source>
        <dbReference type="Google" id="ProtNLM"/>
    </source>
</evidence>
<feature type="transmembrane region" description="Helical" evidence="1">
    <location>
        <begin position="7"/>
        <end position="27"/>
    </location>
</feature>
<keyword evidence="1" id="KW-1133">Transmembrane helix</keyword>
<protein>
    <recommendedName>
        <fullName evidence="4">DUF4845 domain-containing protein</fullName>
    </recommendedName>
</protein>
<sequence length="120" mass="12716">MRTQRGLSFFGFIIIAGFVAAAAIVFFKVVPAYIEYFNVKKAVTSVAKEQGTQPAAAIRESFDKHANISDIKAVSGKDLQIIQAGGKTSITVGYEKVVPVVANVSLLFDFNVDAAGSGAE</sequence>
<reference evidence="3" key="1">
    <citation type="journal article" date="2019" name="Int. J. Syst. Evol. Microbiol.">
        <title>The Global Catalogue of Microorganisms (GCM) 10K type strain sequencing project: providing services to taxonomists for standard genome sequencing and annotation.</title>
        <authorList>
            <consortium name="The Broad Institute Genomics Platform"/>
            <consortium name="The Broad Institute Genome Sequencing Center for Infectious Disease"/>
            <person name="Wu L."/>
            <person name="Ma J."/>
        </authorList>
    </citation>
    <scope>NUCLEOTIDE SEQUENCE [LARGE SCALE GENOMIC DNA]</scope>
    <source>
        <strain evidence="3">KCTC 23701</strain>
    </source>
</reference>
<evidence type="ECO:0000256" key="1">
    <source>
        <dbReference type="SAM" id="Phobius"/>
    </source>
</evidence>
<comment type="caution">
    <text evidence="2">The sequence shown here is derived from an EMBL/GenBank/DDBJ whole genome shotgun (WGS) entry which is preliminary data.</text>
</comment>